<evidence type="ECO:0000256" key="1">
    <source>
        <dbReference type="ARBA" id="ARBA00004251"/>
    </source>
</evidence>
<feature type="compositionally biased region" description="Polar residues" evidence="10">
    <location>
        <begin position="585"/>
        <end position="600"/>
    </location>
</feature>
<dbReference type="GO" id="GO:0015031">
    <property type="term" value="P:protein transport"/>
    <property type="evidence" value="ECO:0007669"/>
    <property type="project" value="UniProtKB-KW"/>
</dbReference>
<evidence type="ECO:0000256" key="5">
    <source>
        <dbReference type="ARBA" id="ARBA00022692"/>
    </source>
</evidence>
<evidence type="ECO:0000256" key="4">
    <source>
        <dbReference type="ARBA" id="ARBA00022475"/>
    </source>
</evidence>
<reference evidence="12 13" key="2">
    <citation type="submission" date="2019-01" db="EMBL/GenBank/DDBJ databases">
        <title>The decoding of complex shrimp genome reveals the adaptation for benthos swimmer, frequently molting mechanism and breeding impact on genome.</title>
        <authorList>
            <person name="Sun Y."/>
            <person name="Gao Y."/>
            <person name="Yu Y."/>
        </authorList>
    </citation>
    <scope>NUCLEOTIDE SEQUENCE [LARGE SCALE GENOMIC DNA]</scope>
    <source>
        <tissue evidence="12">Muscle</tissue>
    </source>
</reference>
<dbReference type="PANTHER" id="PTHR14995:SF2">
    <property type="entry name" value="PROTEIN AMNIONLESS"/>
    <property type="match status" value="1"/>
</dbReference>
<dbReference type="EMBL" id="QCYY01001184">
    <property type="protein sequence ID" value="ROT79854.1"/>
    <property type="molecule type" value="Genomic_DNA"/>
</dbReference>
<dbReference type="Proteomes" id="UP000283509">
    <property type="component" value="Unassembled WGS sequence"/>
</dbReference>
<dbReference type="GO" id="GO:0016324">
    <property type="term" value="C:apical plasma membrane"/>
    <property type="evidence" value="ECO:0007669"/>
    <property type="project" value="TreeGrafter"/>
</dbReference>
<dbReference type="AlphaFoldDB" id="A0A3R7MLB6"/>
<evidence type="ECO:0000256" key="3">
    <source>
        <dbReference type="ARBA" id="ARBA00022448"/>
    </source>
</evidence>
<keyword evidence="3" id="KW-0813">Transport</keyword>
<feature type="region of interest" description="Disordered" evidence="10">
    <location>
        <begin position="615"/>
        <end position="692"/>
    </location>
</feature>
<keyword evidence="6" id="KW-0732">Signal</keyword>
<evidence type="ECO:0000256" key="10">
    <source>
        <dbReference type="SAM" id="MobiDB-lite"/>
    </source>
</evidence>
<accession>A0A3R7MLB6</accession>
<keyword evidence="5 11" id="KW-0812">Transmembrane</keyword>
<keyword evidence="8 11" id="KW-1133">Transmembrane helix</keyword>
<dbReference type="STRING" id="6689.A0A3R7MLB6"/>
<reference evidence="12 13" key="1">
    <citation type="submission" date="2018-04" db="EMBL/GenBank/DDBJ databases">
        <authorList>
            <person name="Zhang X."/>
            <person name="Yuan J."/>
            <person name="Li F."/>
            <person name="Xiang J."/>
        </authorList>
    </citation>
    <scope>NUCLEOTIDE SEQUENCE [LARGE SCALE GENOMIC DNA]</scope>
    <source>
        <tissue evidence="12">Muscle</tissue>
    </source>
</reference>
<evidence type="ECO:0000256" key="2">
    <source>
        <dbReference type="ARBA" id="ARBA00021200"/>
    </source>
</evidence>
<keyword evidence="9 11" id="KW-0472">Membrane</keyword>
<feature type="transmembrane region" description="Helical" evidence="11">
    <location>
        <begin position="374"/>
        <end position="394"/>
    </location>
</feature>
<keyword evidence="13" id="KW-1185">Reference proteome</keyword>
<gene>
    <name evidence="12" type="ORF">C7M84_001422</name>
</gene>
<sequence>MNTTPRPTVTIGADHLSPGDVISKGEAQMHCLELHIGVESESRGATSWVSHSEGCQGSTCEVPPLFSSSWLFQERVTGWRSDGRGHGTRTPWIIGKEGKPRAKGRRPSSLGTQAIRCQSGTHTGNDEWWDPDGWWYPGYGDPTSSPVPHVHRVPCTRDTAVFVDPNQSLYSVHLTAPTIRVAKLTIGDKNYTTSQLATYAQTAEGSFRFIGASSSTDGAQLYVEDPQPCTDVTGCLCTNQDAEAKICGIKSSKCPPAPCDSAQNMEGFCCPVCGAEVIISHNGSLPLQSILTLLQKHMKTLVAENVQGYAAKMSDGMYHVYFTSSSEIGNYKAASKSFKAKFEKELNSGGTHAAIVSFSGSIIPQTADSTSSNLLSVFITLTIIFAVAAAVYYFKQRRAASQLSFMFRRLESSSRRVSVVSHMGDRRASTSSSIFTYTRDGGLRFQNPIFNQSMASLAEANATSVINESALGEQLDGERENPVYNAYEQMSPEERQANEETLQARERILEAAGDLAAVLESSVQNMDAEPGTSRTDLEDIAEEKEAQTIENDGEPDKDDIKETSDTDPLGITSVSFPDKEFLDSLDTSLPEKSTENATDTISKVDEFQMLSVDDQGANFVNIDDPAPEETPHGLLTEGKQDSPKSDETSDVTDTGRDDGSSSESSLEEGQNNEGDTMDVQGFEPFGDFSFDS</sequence>
<evidence type="ECO:0000256" key="8">
    <source>
        <dbReference type="ARBA" id="ARBA00022989"/>
    </source>
</evidence>
<keyword evidence="4" id="KW-1003">Cell membrane</keyword>
<dbReference type="GO" id="GO:0006898">
    <property type="term" value="P:receptor-mediated endocytosis"/>
    <property type="evidence" value="ECO:0007669"/>
    <property type="project" value="TreeGrafter"/>
</dbReference>
<comment type="subcellular location">
    <subcellularLocation>
        <location evidence="1">Cell membrane</location>
        <topology evidence="1">Single-pass type I membrane protein</topology>
    </subcellularLocation>
</comment>
<evidence type="ECO:0000313" key="13">
    <source>
        <dbReference type="Proteomes" id="UP000283509"/>
    </source>
</evidence>
<evidence type="ECO:0000256" key="11">
    <source>
        <dbReference type="SAM" id="Phobius"/>
    </source>
</evidence>
<feature type="compositionally biased region" description="Basic and acidic residues" evidence="10">
    <location>
        <begin position="638"/>
        <end position="659"/>
    </location>
</feature>
<protein>
    <recommendedName>
        <fullName evidence="2">Protein amnionless</fullName>
    </recommendedName>
</protein>
<evidence type="ECO:0000313" key="12">
    <source>
        <dbReference type="EMBL" id="ROT79854.1"/>
    </source>
</evidence>
<feature type="region of interest" description="Disordered" evidence="10">
    <location>
        <begin position="81"/>
        <end position="111"/>
    </location>
</feature>
<organism evidence="12 13">
    <name type="scientific">Penaeus vannamei</name>
    <name type="common">Whiteleg shrimp</name>
    <name type="synonym">Litopenaeus vannamei</name>
    <dbReference type="NCBI Taxonomy" id="6689"/>
    <lineage>
        <taxon>Eukaryota</taxon>
        <taxon>Metazoa</taxon>
        <taxon>Ecdysozoa</taxon>
        <taxon>Arthropoda</taxon>
        <taxon>Crustacea</taxon>
        <taxon>Multicrustacea</taxon>
        <taxon>Malacostraca</taxon>
        <taxon>Eumalacostraca</taxon>
        <taxon>Eucarida</taxon>
        <taxon>Decapoda</taxon>
        <taxon>Dendrobranchiata</taxon>
        <taxon>Penaeoidea</taxon>
        <taxon>Penaeidae</taxon>
        <taxon>Penaeus</taxon>
    </lineage>
</organism>
<dbReference type="GO" id="GO:0030139">
    <property type="term" value="C:endocytic vesicle"/>
    <property type="evidence" value="ECO:0007669"/>
    <property type="project" value="TreeGrafter"/>
</dbReference>
<keyword evidence="7" id="KW-0653">Protein transport</keyword>
<evidence type="ECO:0000256" key="6">
    <source>
        <dbReference type="ARBA" id="ARBA00022729"/>
    </source>
</evidence>
<evidence type="ECO:0000256" key="9">
    <source>
        <dbReference type="ARBA" id="ARBA00023136"/>
    </source>
</evidence>
<dbReference type="InterPro" id="IPR026112">
    <property type="entry name" value="AMN"/>
</dbReference>
<dbReference type="PANTHER" id="PTHR14995">
    <property type="entry name" value="AMNIONLESS"/>
    <property type="match status" value="1"/>
</dbReference>
<name>A0A3R7MLB6_PENVA</name>
<comment type="caution">
    <text evidence="12">The sequence shown here is derived from an EMBL/GenBank/DDBJ whole genome shotgun (WGS) entry which is preliminary data.</text>
</comment>
<feature type="region of interest" description="Disordered" evidence="10">
    <location>
        <begin position="546"/>
        <end position="600"/>
    </location>
</feature>
<proteinExistence type="predicted"/>
<dbReference type="Pfam" id="PF14828">
    <property type="entry name" value="Amnionless"/>
    <property type="match status" value="1"/>
</dbReference>
<dbReference type="OrthoDB" id="10067964at2759"/>
<evidence type="ECO:0000256" key="7">
    <source>
        <dbReference type="ARBA" id="ARBA00022927"/>
    </source>
</evidence>